<reference evidence="1" key="1">
    <citation type="submission" date="2019-08" db="EMBL/GenBank/DDBJ databases">
        <authorList>
            <person name="Kucharzyk K."/>
            <person name="Murdoch R.W."/>
            <person name="Higgins S."/>
            <person name="Loffler F."/>
        </authorList>
    </citation>
    <scope>NUCLEOTIDE SEQUENCE</scope>
</reference>
<name>A0A645D0S6_9ZZZZ</name>
<accession>A0A645D0S6</accession>
<sequence length="122" mass="13963">MVPGEQEFRGIVYFTKPRLIHFVNPQFRCAAEAVFDASQNTVHIMLITFELQNGIYNMFQHFGPGDVALFCDVPDKNDGRFGLLCKLEDRRGTFTHLRNTSGRRFHGFVINGLNGVDNNQLR</sequence>
<comment type="caution">
    <text evidence="1">The sequence shown here is derived from an EMBL/GenBank/DDBJ whole genome shotgun (WGS) entry which is preliminary data.</text>
</comment>
<gene>
    <name evidence="1" type="ORF">SDC9_129763</name>
</gene>
<protein>
    <submittedName>
        <fullName evidence="1">Uncharacterized protein</fullName>
    </submittedName>
</protein>
<organism evidence="1">
    <name type="scientific">bioreactor metagenome</name>
    <dbReference type="NCBI Taxonomy" id="1076179"/>
    <lineage>
        <taxon>unclassified sequences</taxon>
        <taxon>metagenomes</taxon>
        <taxon>ecological metagenomes</taxon>
    </lineage>
</organism>
<evidence type="ECO:0000313" key="1">
    <source>
        <dbReference type="EMBL" id="MPM82701.1"/>
    </source>
</evidence>
<dbReference type="EMBL" id="VSSQ01031704">
    <property type="protein sequence ID" value="MPM82701.1"/>
    <property type="molecule type" value="Genomic_DNA"/>
</dbReference>
<proteinExistence type="predicted"/>
<dbReference type="AlphaFoldDB" id="A0A645D0S6"/>